<dbReference type="PANTHER" id="PTHR31157:SF1">
    <property type="entry name" value="SCP DOMAIN-CONTAINING PROTEIN"/>
    <property type="match status" value="1"/>
</dbReference>
<dbReference type="Gene3D" id="3.40.33.10">
    <property type="entry name" value="CAP"/>
    <property type="match status" value="1"/>
</dbReference>
<dbReference type="InterPro" id="IPR035940">
    <property type="entry name" value="CAP_sf"/>
</dbReference>
<organism evidence="2 3">
    <name type="scientific">Algoriphagus boseongensis</name>
    <dbReference type="NCBI Taxonomy" id="1442587"/>
    <lineage>
        <taxon>Bacteria</taxon>
        <taxon>Pseudomonadati</taxon>
        <taxon>Bacteroidota</taxon>
        <taxon>Cytophagia</taxon>
        <taxon>Cytophagales</taxon>
        <taxon>Cyclobacteriaceae</taxon>
        <taxon>Algoriphagus</taxon>
    </lineage>
</organism>
<sequence>MKLRLLSTLFLLPLLSYSQNWKESDYQKFNASSFLSLPALTQALDFNKLDYPLLQAAIFYLTNLEREKYQLKPFQFSPEVEKTASGHAQDMVNYNFYSHTSPIRFRRTLRDRLNCSGLNPKYIGENICSTFGLQYEEGKKVGKPAKPGEFYYLNASNPSKIPPHTYLSFAKSVVNLWMKSPGHRQNILNPAFTHLGCGAFVYFEKSFYGMPYFMAVQNFIAR</sequence>
<protein>
    <submittedName>
        <fullName evidence="2">Cysteine-rich secretory family protein</fullName>
    </submittedName>
</protein>
<dbReference type="EMBL" id="SNYF01000005">
    <property type="protein sequence ID" value="TDQ19144.1"/>
    <property type="molecule type" value="Genomic_DNA"/>
</dbReference>
<dbReference type="AlphaFoldDB" id="A0A4R6TCF7"/>
<dbReference type="PANTHER" id="PTHR31157">
    <property type="entry name" value="SCP DOMAIN-CONTAINING PROTEIN"/>
    <property type="match status" value="1"/>
</dbReference>
<reference evidence="2 3" key="1">
    <citation type="submission" date="2019-03" db="EMBL/GenBank/DDBJ databases">
        <title>Genomic Encyclopedia of Type Strains, Phase III (KMG-III): the genomes of soil and plant-associated and newly described type strains.</title>
        <authorList>
            <person name="Whitman W."/>
        </authorList>
    </citation>
    <scope>NUCLEOTIDE SEQUENCE [LARGE SCALE GENOMIC DNA]</scope>
    <source>
        <strain evidence="2 3">CECT 8446</strain>
    </source>
</reference>
<dbReference type="Proteomes" id="UP000294535">
    <property type="component" value="Unassembled WGS sequence"/>
</dbReference>
<keyword evidence="3" id="KW-1185">Reference proteome</keyword>
<feature type="domain" description="SCP" evidence="1">
    <location>
        <begin position="163"/>
        <end position="218"/>
    </location>
</feature>
<dbReference type="OrthoDB" id="982527at2"/>
<dbReference type="CDD" id="cd05379">
    <property type="entry name" value="CAP_bacterial"/>
    <property type="match status" value="1"/>
</dbReference>
<name>A0A4R6TCF7_9BACT</name>
<evidence type="ECO:0000313" key="3">
    <source>
        <dbReference type="Proteomes" id="UP000294535"/>
    </source>
</evidence>
<evidence type="ECO:0000313" key="2">
    <source>
        <dbReference type="EMBL" id="TDQ19144.1"/>
    </source>
</evidence>
<dbReference type="InterPro" id="IPR014044">
    <property type="entry name" value="CAP_dom"/>
</dbReference>
<accession>A0A4R6TCF7</accession>
<dbReference type="SUPFAM" id="SSF55797">
    <property type="entry name" value="PR-1-like"/>
    <property type="match status" value="1"/>
</dbReference>
<dbReference type="RefSeq" id="WP_133553190.1">
    <property type="nucleotide sequence ID" value="NZ_SNYF01000005.1"/>
</dbReference>
<gene>
    <name evidence="2" type="ORF">DFQ04_0961</name>
</gene>
<evidence type="ECO:0000259" key="1">
    <source>
        <dbReference type="Pfam" id="PF00188"/>
    </source>
</evidence>
<proteinExistence type="predicted"/>
<comment type="caution">
    <text evidence="2">The sequence shown here is derived from an EMBL/GenBank/DDBJ whole genome shotgun (WGS) entry which is preliminary data.</text>
</comment>
<dbReference type="Pfam" id="PF00188">
    <property type="entry name" value="CAP"/>
    <property type="match status" value="1"/>
</dbReference>